<evidence type="ECO:0000313" key="1">
    <source>
        <dbReference type="EMBL" id="BBA92609.1"/>
    </source>
</evidence>
<organism evidence="1 2">
    <name type="scientific">Streptococcus ruminantium</name>
    <dbReference type="NCBI Taxonomy" id="1917441"/>
    <lineage>
        <taxon>Bacteria</taxon>
        <taxon>Bacillati</taxon>
        <taxon>Bacillota</taxon>
        <taxon>Bacilli</taxon>
        <taxon>Lactobacillales</taxon>
        <taxon>Streptococcaceae</taxon>
        <taxon>Streptococcus</taxon>
    </lineage>
</organism>
<dbReference type="KEGG" id="srq:SR187_5005"/>
<protein>
    <submittedName>
        <fullName evidence="1">Uncharacterized protein</fullName>
    </submittedName>
</protein>
<dbReference type="GeneID" id="52230533"/>
<name>A0A2Z5TMN7_9STRE</name>
<reference evidence="1 2" key="1">
    <citation type="journal article" date="2018" name="Genome Biol. Evol.">
        <title>Complete Genome Sequence of Streptococcus ruminantium sp. nov. GUT-187T (=DSM 104980T =JCM 31869T), the Type Strain of S. ruminantium, and Comparison with Genome Sequences of Streptococcus suis Strains.</title>
        <authorList>
            <person name="Tohya M."/>
            <person name="Sekizaki T."/>
            <person name="Miyoshi-Akiyama T."/>
        </authorList>
    </citation>
    <scope>NUCLEOTIDE SEQUENCE [LARGE SCALE GENOMIC DNA]</scope>
    <source>
        <strain evidence="1 2">GUT187T</strain>
    </source>
</reference>
<sequence>MLFKFLRVKQEQKQDFTEKEKVAMMKQIEFLKDISQDLQTIRFMAY</sequence>
<evidence type="ECO:0000313" key="2">
    <source>
        <dbReference type="Proteomes" id="UP000269331"/>
    </source>
</evidence>
<proteinExistence type="predicted"/>
<accession>A0A2Z5TMN7</accession>
<dbReference type="Proteomes" id="UP000269331">
    <property type="component" value="Chromosome"/>
</dbReference>
<gene>
    <name evidence="1" type="ORF">SR187_5005</name>
</gene>
<dbReference type="RefSeq" id="WP_165437884.1">
    <property type="nucleotide sequence ID" value="NZ_AP018400.1"/>
</dbReference>
<dbReference type="AlphaFoldDB" id="A0A2Z5TMN7"/>
<dbReference type="EMBL" id="AP018400">
    <property type="protein sequence ID" value="BBA92609.1"/>
    <property type="molecule type" value="Genomic_DNA"/>
</dbReference>